<dbReference type="InterPro" id="IPR046828">
    <property type="entry name" value="RepSA"/>
</dbReference>
<evidence type="ECO:0000313" key="3">
    <source>
        <dbReference type="Proteomes" id="UP001139485"/>
    </source>
</evidence>
<gene>
    <name evidence="2" type="ORF">M8330_21470</name>
</gene>
<evidence type="ECO:0000256" key="1">
    <source>
        <dbReference type="SAM" id="MobiDB-lite"/>
    </source>
</evidence>
<dbReference type="EMBL" id="JAMOIL010000056">
    <property type="protein sequence ID" value="MCM0622863.1"/>
    <property type="molecule type" value="Genomic_DNA"/>
</dbReference>
<evidence type="ECO:0008006" key="4">
    <source>
        <dbReference type="Google" id="ProtNLM"/>
    </source>
</evidence>
<dbReference type="Pfam" id="PF20199">
    <property type="entry name" value="RepSA"/>
    <property type="match status" value="1"/>
</dbReference>
<sequence length="358" mass="40695">MRRDLASKCEPCARRNRVLRMQQCREGWHLQDEPEAPSADDEDNDLDVPDTAKPTEPEPTDTGDRRVRSTRRRQDAPDLPRVPMDHRTIGQTFTAPSGRTYRPSMFVTFTLPSYGRVRPDGTPVAPARYHYRRAALDALHFPKLIDRVWQNLRRCTGYQVQYFAVIEAQRRLAPHLHTALRGAIPRELLRQVASATYQHVWWPPFDVVRYPQHALPDWDGADFVDPDTGTPLPTWHQALDSLDQQGHAATPAHTLRLGKQIDIQGIVADEDDADRRVAYLTKYLGKSLSEPATPGTHLTRRQRAHVDRLLAELRWLPCSPRCWNWLRYGVQPDGATDEALPGSCPGKAHDEQHLGCGG</sequence>
<comment type="caution">
    <text evidence="2">The sequence shown here is derived from an EMBL/GenBank/DDBJ whole genome shotgun (WGS) entry which is preliminary data.</text>
</comment>
<proteinExistence type="predicted"/>
<reference evidence="2" key="1">
    <citation type="submission" date="2022-05" db="EMBL/GenBank/DDBJ databases">
        <authorList>
            <person name="Tuo L."/>
        </authorList>
    </citation>
    <scope>NUCLEOTIDE SEQUENCE</scope>
    <source>
        <strain evidence="2">BSK12Z-4</strain>
    </source>
</reference>
<keyword evidence="3" id="KW-1185">Reference proteome</keyword>
<evidence type="ECO:0000313" key="2">
    <source>
        <dbReference type="EMBL" id="MCM0622863.1"/>
    </source>
</evidence>
<dbReference type="AlphaFoldDB" id="A0A9X2DBN1"/>
<dbReference type="Proteomes" id="UP001139485">
    <property type="component" value="Unassembled WGS sequence"/>
</dbReference>
<feature type="compositionally biased region" description="Basic and acidic residues" evidence="1">
    <location>
        <begin position="62"/>
        <end position="85"/>
    </location>
</feature>
<name>A0A9X2DBN1_9ACTN</name>
<feature type="region of interest" description="Disordered" evidence="1">
    <location>
        <begin position="28"/>
        <end position="85"/>
    </location>
</feature>
<protein>
    <recommendedName>
        <fullName evidence="4">Replication initiation protein</fullName>
    </recommendedName>
</protein>
<organism evidence="2 3">
    <name type="scientific">Nocardioides bruguierae</name>
    <dbReference type="NCBI Taxonomy" id="2945102"/>
    <lineage>
        <taxon>Bacteria</taxon>
        <taxon>Bacillati</taxon>
        <taxon>Actinomycetota</taxon>
        <taxon>Actinomycetes</taxon>
        <taxon>Propionibacteriales</taxon>
        <taxon>Nocardioidaceae</taxon>
        <taxon>Nocardioides</taxon>
    </lineage>
</organism>
<accession>A0A9X2DBN1</accession>
<feature type="compositionally biased region" description="Acidic residues" evidence="1">
    <location>
        <begin position="33"/>
        <end position="48"/>
    </location>
</feature>
<dbReference type="RefSeq" id="WP_250829018.1">
    <property type="nucleotide sequence ID" value="NZ_JAMOIL010000056.1"/>
</dbReference>